<dbReference type="EMBL" id="JABKAV010000059">
    <property type="protein sequence ID" value="NVO86159.1"/>
    <property type="molecule type" value="Genomic_DNA"/>
</dbReference>
<evidence type="ECO:0000256" key="1">
    <source>
        <dbReference type="SAM" id="Phobius"/>
    </source>
</evidence>
<evidence type="ECO:0000313" key="3">
    <source>
        <dbReference type="Proteomes" id="UP000626554"/>
    </source>
</evidence>
<comment type="caution">
    <text evidence="2">The sequence shown here is derived from an EMBL/GenBank/DDBJ whole genome shotgun (WGS) entry which is preliminary data.</text>
</comment>
<gene>
    <name evidence="2" type="ORF">HW556_14830</name>
</gene>
<protein>
    <submittedName>
        <fullName evidence="2">Uncharacterized protein</fullName>
    </submittedName>
</protein>
<feature type="transmembrane region" description="Helical" evidence="1">
    <location>
        <begin position="50"/>
        <end position="73"/>
    </location>
</feature>
<feature type="transmembrane region" description="Helical" evidence="1">
    <location>
        <begin position="15"/>
        <end position="38"/>
    </location>
</feature>
<accession>A0ABX2Q8X9</accession>
<keyword evidence="1" id="KW-0812">Transmembrane</keyword>
<dbReference type="RefSeq" id="WP_176900887.1">
    <property type="nucleotide sequence ID" value="NZ_JABKAV010000059.1"/>
</dbReference>
<keyword evidence="1" id="KW-0472">Membrane</keyword>
<proteinExistence type="predicted"/>
<keyword evidence="3" id="KW-1185">Reference proteome</keyword>
<evidence type="ECO:0000313" key="2">
    <source>
        <dbReference type="EMBL" id="NVO86159.1"/>
    </source>
</evidence>
<keyword evidence="1" id="KW-1133">Transmembrane helix</keyword>
<reference evidence="2 3" key="1">
    <citation type="submission" date="2020-05" db="EMBL/GenBank/DDBJ databases">
        <title>Hymenobacter terrestris sp. nov. and Hymenobacter lapidiphilus sp. nov., isolated from regoliths in Antarctica.</title>
        <authorList>
            <person name="Sedlacek I."/>
            <person name="Pantucek R."/>
            <person name="Zeman M."/>
            <person name="Holochova P."/>
            <person name="Kralova S."/>
            <person name="Stankova E."/>
            <person name="Sedo O."/>
            <person name="Micenkova L."/>
            <person name="Svec P."/>
            <person name="Gupta V."/>
            <person name="Sood U."/>
            <person name="Korpole U.S."/>
            <person name="Lal R."/>
        </authorList>
    </citation>
    <scope>NUCLEOTIDE SEQUENCE [LARGE SCALE GENOMIC DNA]</scope>
    <source>
        <strain evidence="2 3">P5252</strain>
    </source>
</reference>
<organism evidence="2 3">
    <name type="scientific">Hymenobacter terrestris</name>
    <dbReference type="NCBI Taxonomy" id="2748310"/>
    <lineage>
        <taxon>Bacteria</taxon>
        <taxon>Pseudomonadati</taxon>
        <taxon>Bacteroidota</taxon>
        <taxon>Cytophagia</taxon>
        <taxon>Cytophagales</taxon>
        <taxon>Hymenobacteraceae</taxon>
        <taxon>Hymenobacter</taxon>
    </lineage>
</organism>
<dbReference type="Proteomes" id="UP000626554">
    <property type="component" value="Unassembled WGS sequence"/>
</dbReference>
<name>A0ABX2Q8X9_9BACT</name>
<sequence length="74" mass="8115">MVQQDGLLLIFGKRWISFSIFGAVLAAGVALLQLFVTLFNNHNLGKTKRIFLLALALQLVAAFVGSLLFTYSIT</sequence>